<dbReference type="AlphaFoldDB" id="A0A1F5GAT1"/>
<keyword evidence="1" id="KW-0812">Transmembrane</keyword>
<evidence type="ECO:0000313" key="2">
    <source>
        <dbReference type="EMBL" id="OGD88966.1"/>
    </source>
</evidence>
<organism evidence="2 3">
    <name type="scientific">Candidatus Curtissbacteria bacterium RIFCSPHIGHO2_01_FULL_40_12</name>
    <dbReference type="NCBI Taxonomy" id="1797710"/>
    <lineage>
        <taxon>Bacteria</taxon>
        <taxon>Candidatus Curtissiibacteriota</taxon>
    </lineage>
</organism>
<dbReference type="Proteomes" id="UP000178577">
    <property type="component" value="Unassembled WGS sequence"/>
</dbReference>
<keyword evidence="1" id="KW-1133">Transmembrane helix</keyword>
<accession>A0A1F5GAT1</accession>
<name>A0A1F5GAT1_9BACT</name>
<protein>
    <recommendedName>
        <fullName evidence="4">Phage holin family protein</fullName>
    </recommendedName>
</protein>
<feature type="transmembrane region" description="Helical" evidence="1">
    <location>
        <begin position="96"/>
        <end position="121"/>
    </location>
</feature>
<comment type="caution">
    <text evidence="2">The sequence shown here is derived from an EMBL/GenBank/DDBJ whole genome shotgun (WGS) entry which is preliminary data.</text>
</comment>
<feature type="transmembrane region" description="Helical" evidence="1">
    <location>
        <begin position="74"/>
        <end position="90"/>
    </location>
</feature>
<reference evidence="2 3" key="1">
    <citation type="journal article" date="2016" name="Nat. Commun.">
        <title>Thousands of microbial genomes shed light on interconnected biogeochemical processes in an aquifer system.</title>
        <authorList>
            <person name="Anantharaman K."/>
            <person name="Brown C.T."/>
            <person name="Hug L.A."/>
            <person name="Sharon I."/>
            <person name="Castelle C.J."/>
            <person name="Probst A.J."/>
            <person name="Thomas B.C."/>
            <person name="Singh A."/>
            <person name="Wilkins M.J."/>
            <person name="Karaoz U."/>
            <person name="Brodie E.L."/>
            <person name="Williams K.H."/>
            <person name="Hubbard S.S."/>
            <person name="Banfield J.F."/>
        </authorList>
    </citation>
    <scope>NUCLEOTIDE SEQUENCE [LARGE SCALE GENOMIC DNA]</scope>
</reference>
<feature type="transmembrane region" description="Helical" evidence="1">
    <location>
        <begin position="12"/>
        <end position="33"/>
    </location>
</feature>
<feature type="transmembrane region" description="Helical" evidence="1">
    <location>
        <begin position="39"/>
        <end position="62"/>
    </location>
</feature>
<evidence type="ECO:0000256" key="1">
    <source>
        <dbReference type="SAM" id="Phobius"/>
    </source>
</evidence>
<proteinExistence type="predicted"/>
<dbReference type="EMBL" id="MFAY01000022">
    <property type="protein sequence ID" value="OGD88966.1"/>
    <property type="molecule type" value="Genomic_DNA"/>
</dbReference>
<gene>
    <name evidence="2" type="ORF">A2693_00945</name>
</gene>
<keyword evidence="1" id="KW-0472">Membrane</keyword>
<evidence type="ECO:0008006" key="4">
    <source>
        <dbReference type="Google" id="ProtNLM"/>
    </source>
</evidence>
<evidence type="ECO:0000313" key="3">
    <source>
        <dbReference type="Proteomes" id="UP000178577"/>
    </source>
</evidence>
<sequence length="137" mass="14686">MNQKQLVNFLSFWVANTVVILVSAAVFAGNVVLGNDKVSSSMAAIIAGLVLTLIVTFTPQVVEKSGFKLKDDKLWALIFLAVNFVGLWVVKRLAVLTGLGISSILWVLILAAIITLVQWGVAQATGTMKAQSKARSK</sequence>